<evidence type="ECO:0000259" key="12">
    <source>
        <dbReference type="Pfam" id="PF05970"/>
    </source>
</evidence>
<protein>
    <recommendedName>
        <fullName evidence="10">ATP-dependent DNA helicase PIF1</fullName>
        <ecNumber evidence="10">5.6.2.3</ecNumber>
    </recommendedName>
    <alternativeName>
        <fullName evidence="10">DNA 5'-3' helicase PIF1</fullName>
    </alternativeName>
    <alternativeName>
        <fullName evidence="10">DNA repair and recombination helicase PIF1</fullName>
    </alternativeName>
</protein>
<dbReference type="OrthoDB" id="432234at2759"/>
<dbReference type="PANTHER" id="PTHR47642">
    <property type="entry name" value="ATP-DEPENDENT DNA HELICASE"/>
    <property type="match status" value="1"/>
</dbReference>
<keyword evidence="1 10" id="KW-0547">Nucleotide-binding</keyword>
<comment type="cofactor">
    <cofactor evidence="10">
        <name>Mg(2+)</name>
        <dbReference type="ChEBI" id="CHEBI:18420"/>
    </cofactor>
</comment>
<dbReference type="GO" id="GO:0016887">
    <property type="term" value="F:ATP hydrolysis activity"/>
    <property type="evidence" value="ECO:0007669"/>
    <property type="project" value="RHEA"/>
</dbReference>
<dbReference type="GO" id="GO:0043139">
    <property type="term" value="F:5'-3' DNA helicase activity"/>
    <property type="evidence" value="ECO:0007669"/>
    <property type="project" value="UniProtKB-UniRule"/>
</dbReference>
<dbReference type="GO" id="GO:0006310">
    <property type="term" value="P:DNA recombination"/>
    <property type="evidence" value="ECO:0007669"/>
    <property type="project" value="UniProtKB-UniRule"/>
</dbReference>
<evidence type="ECO:0000256" key="9">
    <source>
        <dbReference type="ARBA" id="ARBA00023242"/>
    </source>
</evidence>
<keyword evidence="14" id="KW-1185">Reference proteome</keyword>
<evidence type="ECO:0000313" key="14">
    <source>
        <dbReference type="Proteomes" id="UP000253472"/>
    </source>
</evidence>
<dbReference type="Gene3D" id="3.40.50.300">
    <property type="entry name" value="P-loop containing nucleotide triphosphate hydrolases"/>
    <property type="match status" value="1"/>
</dbReference>
<dbReference type="GO" id="GO:0005524">
    <property type="term" value="F:ATP binding"/>
    <property type="evidence" value="ECO:0007669"/>
    <property type="project" value="UniProtKB-UniRule"/>
</dbReference>
<evidence type="ECO:0000256" key="4">
    <source>
        <dbReference type="ARBA" id="ARBA00022806"/>
    </source>
</evidence>
<organism evidence="13 14">
    <name type="scientific">Candida viswanathii</name>
    <dbReference type="NCBI Taxonomy" id="5486"/>
    <lineage>
        <taxon>Eukaryota</taxon>
        <taxon>Fungi</taxon>
        <taxon>Dikarya</taxon>
        <taxon>Ascomycota</taxon>
        <taxon>Saccharomycotina</taxon>
        <taxon>Pichiomycetes</taxon>
        <taxon>Debaryomycetaceae</taxon>
        <taxon>Candida/Lodderomyces clade</taxon>
        <taxon>Candida</taxon>
    </lineage>
</organism>
<dbReference type="PANTHER" id="PTHR47642:SF7">
    <property type="entry name" value="ATP-DEPENDENT DNA HELICASE PIF1"/>
    <property type="match status" value="1"/>
</dbReference>
<reference evidence="13 14" key="1">
    <citation type="submission" date="2018-06" db="EMBL/GenBank/DDBJ databases">
        <title>Whole genome sequencing of Candida tropicalis (genome annotated by CSBL at Korea University).</title>
        <authorList>
            <person name="Ahn J."/>
        </authorList>
    </citation>
    <scope>NUCLEOTIDE SEQUENCE [LARGE SCALE GENOMIC DNA]</scope>
    <source>
        <strain evidence="13 14">ATCC 20962</strain>
    </source>
</reference>
<comment type="catalytic activity">
    <reaction evidence="10">
        <text>ATP + H2O = ADP + phosphate + H(+)</text>
        <dbReference type="Rhea" id="RHEA:13065"/>
        <dbReference type="ChEBI" id="CHEBI:15377"/>
        <dbReference type="ChEBI" id="CHEBI:15378"/>
        <dbReference type="ChEBI" id="CHEBI:30616"/>
        <dbReference type="ChEBI" id="CHEBI:43474"/>
        <dbReference type="ChEBI" id="CHEBI:456216"/>
        <dbReference type="EC" id="5.6.2.3"/>
    </reaction>
</comment>
<keyword evidence="7 10" id="KW-0234">DNA repair</keyword>
<keyword evidence="6 10" id="KW-0238">DNA-binding</keyword>
<accession>A0A367YJV1</accession>
<dbReference type="Pfam" id="PF05970">
    <property type="entry name" value="PIF1"/>
    <property type="match status" value="1"/>
</dbReference>
<evidence type="ECO:0000256" key="11">
    <source>
        <dbReference type="SAM" id="MobiDB-lite"/>
    </source>
</evidence>
<dbReference type="EMBL" id="QLNQ01000017">
    <property type="protein sequence ID" value="RCK66175.1"/>
    <property type="molecule type" value="Genomic_DNA"/>
</dbReference>
<dbReference type="GO" id="GO:0005739">
    <property type="term" value="C:mitochondrion"/>
    <property type="evidence" value="ECO:0007669"/>
    <property type="project" value="UniProtKB-SubCell"/>
</dbReference>
<evidence type="ECO:0000256" key="1">
    <source>
        <dbReference type="ARBA" id="ARBA00022741"/>
    </source>
</evidence>
<dbReference type="CDD" id="cd18809">
    <property type="entry name" value="SF1_C_RecD"/>
    <property type="match status" value="1"/>
</dbReference>
<feature type="binding site" evidence="10">
    <location>
        <begin position="149"/>
        <end position="156"/>
    </location>
    <ligand>
        <name>ATP</name>
        <dbReference type="ChEBI" id="CHEBI:30616"/>
    </ligand>
</feature>
<dbReference type="GO" id="GO:0003677">
    <property type="term" value="F:DNA binding"/>
    <property type="evidence" value="ECO:0007669"/>
    <property type="project" value="UniProtKB-KW"/>
</dbReference>
<dbReference type="HAMAP" id="MF_03176">
    <property type="entry name" value="PIF1"/>
    <property type="match status" value="1"/>
</dbReference>
<dbReference type="InterPro" id="IPR051055">
    <property type="entry name" value="PIF1_helicase"/>
</dbReference>
<gene>
    <name evidence="13" type="primary">RRM3_0</name>
    <name evidence="10" type="synonym">PIF1</name>
    <name evidence="13" type="ORF">Cantr_01846</name>
</gene>
<proteinExistence type="inferred from homology"/>
<feature type="region of interest" description="Disordered" evidence="11">
    <location>
        <begin position="38"/>
        <end position="67"/>
    </location>
</feature>
<dbReference type="CDD" id="cd18037">
    <property type="entry name" value="DEXSc_Pif1_like"/>
    <property type="match status" value="1"/>
</dbReference>
<feature type="compositionally biased region" description="Polar residues" evidence="11">
    <location>
        <begin position="38"/>
        <end position="55"/>
    </location>
</feature>
<feature type="DNA-binding region" evidence="10">
    <location>
        <begin position="568"/>
        <end position="587"/>
    </location>
</feature>
<dbReference type="InterPro" id="IPR027417">
    <property type="entry name" value="P-loop_NTPase"/>
</dbReference>
<name>A0A367YJV1_9ASCO</name>
<comment type="caution">
    <text evidence="13">The sequence shown here is derived from an EMBL/GenBank/DDBJ whole genome shotgun (WGS) entry which is preliminary data.</text>
</comment>
<dbReference type="Proteomes" id="UP000253472">
    <property type="component" value="Unassembled WGS sequence"/>
</dbReference>
<keyword evidence="2 10" id="KW-0227">DNA damage</keyword>
<keyword evidence="9 10" id="KW-0539">Nucleus</keyword>
<evidence type="ECO:0000256" key="10">
    <source>
        <dbReference type="HAMAP-Rule" id="MF_03176"/>
    </source>
</evidence>
<evidence type="ECO:0000256" key="7">
    <source>
        <dbReference type="ARBA" id="ARBA00023204"/>
    </source>
</evidence>
<sequence length="609" mass="67654">MSENKVKKAQLTVDNFFKGSQFNRNKVNSVVSTKYSGSFGSTSTLSRQGSILSSMTDKDDGFDEPTDRSFDTSFEVVNLRSTSVTKKEDAPTMKRQATDILDFKPKKLTKAVPPPVPSTSGKSGKIELSPEQKRVIDLVMAGKSLFYSGSAGTGKSVVVRELVKKCKAKYGENFGLTASTGMAACNIGGSTLHRYLGIGLGTQSAEVLAKKIQRSSVLLRRWATCRLLIVDEVSMIDGHLFDKIENLARIVRGSTKPFGGLQVVLCGDFYQLPPVAKDGRLKFIFQSEAWKKVIQETVLLKSVYRQAGDPLLIEALNRLRDGSFDKETVSLFDLLNRTVTYEDGIEATELYPTLAEVNAANKRRLDMLPGKLHEFTAVDSEASPLLDNLMVEKMLRLKENSMVMWLKNRDEGTLVNGTTGLILCFCTRKIYFMCIEHFGWIDPKDDQCIKAIKLIAKRIGQAISFSKEEAVFIESLPMKTQDFVHKGCHMALTEFESDVLPIAVFGTTVLLVEREEFTVETGTGLKTKTLIREQLPMILAWAMSIHKAQGQTLQRLKVNVGKSFAAGQVYVAISRATSRDHLEVRNFNPEKVVTSPAVRKFYQQIGSNS</sequence>
<keyword evidence="8 10" id="KW-0413">Isomerase</keyword>
<keyword evidence="10" id="KW-0233">DNA recombination</keyword>
<dbReference type="EC" id="5.6.2.3" evidence="10"/>
<comment type="subcellular location">
    <subcellularLocation>
        <location evidence="10">Nucleus</location>
    </subcellularLocation>
    <subcellularLocation>
        <location evidence="10">Mitochondrion</location>
    </subcellularLocation>
</comment>
<feature type="domain" description="DNA helicase Pif1-like DEAD-box helicase" evidence="12">
    <location>
        <begin position="128"/>
        <end position="309"/>
    </location>
</feature>
<dbReference type="InterPro" id="IPR048293">
    <property type="entry name" value="PIF1_RRM3_pfh1"/>
</dbReference>
<evidence type="ECO:0000256" key="3">
    <source>
        <dbReference type="ARBA" id="ARBA00022801"/>
    </source>
</evidence>
<keyword evidence="5 10" id="KW-0067">ATP-binding</keyword>
<dbReference type="GO" id="GO:0000723">
    <property type="term" value="P:telomere maintenance"/>
    <property type="evidence" value="ECO:0007669"/>
    <property type="project" value="InterPro"/>
</dbReference>
<dbReference type="STRING" id="5486.A0A367YJV1"/>
<evidence type="ECO:0000256" key="6">
    <source>
        <dbReference type="ARBA" id="ARBA00023125"/>
    </source>
</evidence>
<dbReference type="InterPro" id="IPR010285">
    <property type="entry name" value="DNA_helicase_pif1-like_DEAD"/>
</dbReference>
<evidence type="ECO:0000256" key="8">
    <source>
        <dbReference type="ARBA" id="ARBA00023235"/>
    </source>
</evidence>
<comment type="subunit">
    <text evidence="10">Monomer.</text>
</comment>
<dbReference type="GO" id="GO:0006281">
    <property type="term" value="P:DNA repair"/>
    <property type="evidence" value="ECO:0007669"/>
    <property type="project" value="UniProtKB-UniRule"/>
</dbReference>
<keyword evidence="10" id="KW-0496">Mitochondrion</keyword>
<evidence type="ECO:0000256" key="2">
    <source>
        <dbReference type="ARBA" id="ARBA00022763"/>
    </source>
</evidence>
<evidence type="ECO:0000313" key="13">
    <source>
        <dbReference type="EMBL" id="RCK66175.1"/>
    </source>
</evidence>
<dbReference type="GO" id="GO:0005634">
    <property type="term" value="C:nucleus"/>
    <property type="evidence" value="ECO:0007669"/>
    <property type="project" value="UniProtKB-SubCell"/>
</dbReference>
<keyword evidence="4 10" id="KW-0347">Helicase</keyword>
<comment type="function">
    <text evidence="10">DNA-dependent ATPase and 5'-3' DNA helicase required for the maintenance of both mitochondrial and nuclear genome stability.</text>
</comment>
<comment type="similarity">
    <text evidence="10">Belongs to the helicase family. PIF1 subfamily.</text>
</comment>
<keyword evidence="3 10" id="KW-0378">Hydrolase</keyword>
<dbReference type="AlphaFoldDB" id="A0A367YJV1"/>
<evidence type="ECO:0000256" key="5">
    <source>
        <dbReference type="ARBA" id="ARBA00022840"/>
    </source>
</evidence>
<dbReference type="SUPFAM" id="SSF52540">
    <property type="entry name" value="P-loop containing nucleoside triphosphate hydrolases"/>
    <property type="match status" value="2"/>
</dbReference>